<organism evidence="1 2">
    <name type="scientific">Clostridium autoethanogenum DSM 10061</name>
    <dbReference type="NCBI Taxonomy" id="1341692"/>
    <lineage>
        <taxon>Bacteria</taxon>
        <taxon>Bacillati</taxon>
        <taxon>Bacillota</taxon>
        <taxon>Clostridia</taxon>
        <taxon>Eubacteriales</taxon>
        <taxon>Clostridiaceae</taxon>
        <taxon>Clostridium</taxon>
    </lineage>
</organism>
<dbReference type="Gene3D" id="1.10.357.10">
    <property type="entry name" value="Tetracycline Repressor, domain 2"/>
    <property type="match status" value="1"/>
</dbReference>
<sequence length="42" mass="4996">MAKAVGISVSNLYLYYENREVIFTGVVDEFYEYFIKKAKLPW</sequence>
<reference evidence="2" key="1">
    <citation type="journal article" date="2014" name="Biotechnol. Biofuels">
        <title>Comparison of single-molecule sequencing and hybrid approaches for finishing the genome of Clostridium autoethanogenum and analysis of CRISPR systems in industrial relevant Clostridia.</title>
        <authorList>
            <person name="Brown S.D."/>
            <person name="Nagaraju S."/>
            <person name="Utturkar S."/>
            <person name="De Tissera S."/>
            <person name="Segovia S."/>
            <person name="Mitchell W."/>
            <person name="Land M.L."/>
            <person name="Dassanayake A."/>
            <person name="Kopke M."/>
        </authorList>
    </citation>
    <scope>NUCLEOTIDE SEQUENCE [LARGE SCALE GENOMIC DNA]</scope>
    <source>
        <strain evidence="2">DSM 10061</strain>
    </source>
</reference>
<proteinExistence type="predicted"/>
<evidence type="ECO:0000313" key="1">
    <source>
        <dbReference type="EMBL" id="URS74494.1"/>
    </source>
</evidence>
<dbReference type="EMBL" id="CP006763">
    <property type="protein sequence ID" value="URS74494.1"/>
    <property type="molecule type" value="Genomic_DNA"/>
</dbReference>
<name>A0ABY4TR89_9CLOT</name>
<protein>
    <submittedName>
        <fullName evidence="1">TetR/AcrR family transcriptional regulator</fullName>
    </submittedName>
</protein>
<dbReference type="SUPFAM" id="SSF46689">
    <property type="entry name" value="Homeodomain-like"/>
    <property type="match status" value="1"/>
</dbReference>
<evidence type="ECO:0000313" key="2">
    <source>
        <dbReference type="Proteomes" id="UP000017590"/>
    </source>
</evidence>
<dbReference type="Proteomes" id="UP000017590">
    <property type="component" value="Chromosome"/>
</dbReference>
<gene>
    <name evidence="1" type="ORF">CAETHG_04140</name>
</gene>
<accession>A0ABY4TR89</accession>
<dbReference type="InterPro" id="IPR009057">
    <property type="entry name" value="Homeodomain-like_sf"/>
</dbReference>
<keyword evidence="2" id="KW-1185">Reference proteome</keyword>